<evidence type="ECO:0000256" key="14">
    <source>
        <dbReference type="ARBA" id="ARBA00049255"/>
    </source>
</evidence>
<evidence type="ECO:0000259" key="18">
    <source>
        <dbReference type="PROSITE" id="PS51447"/>
    </source>
</evidence>
<dbReference type="InterPro" id="IPR012340">
    <property type="entry name" value="NA-bd_OB-fold"/>
</dbReference>
<keyword evidence="9 15" id="KW-0067">ATP-binding</keyword>
<dbReference type="Pfam" id="PF17759">
    <property type="entry name" value="tRNA_synthFbeta"/>
    <property type="match status" value="1"/>
</dbReference>
<accession>A0A7Y0LZ44</accession>
<evidence type="ECO:0000313" key="21">
    <source>
        <dbReference type="Proteomes" id="UP000562124"/>
    </source>
</evidence>
<dbReference type="InterPro" id="IPR002547">
    <property type="entry name" value="tRNA-bd_dom"/>
</dbReference>
<dbReference type="Pfam" id="PF03484">
    <property type="entry name" value="B5"/>
    <property type="match status" value="1"/>
</dbReference>
<comment type="subunit">
    <text evidence="3 15">Tetramer of two alpha and two beta subunits.</text>
</comment>
<dbReference type="CDD" id="cd02796">
    <property type="entry name" value="tRNA_bind_bactPheRS"/>
    <property type="match status" value="1"/>
</dbReference>
<dbReference type="InterPro" id="IPR009061">
    <property type="entry name" value="DNA-bd_dom_put_sf"/>
</dbReference>
<comment type="caution">
    <text evidence="20">The sequence shown here is derived from an EMBL/GenBank/DDBJ whole genome shotgun (WGS) entry which is preliminary data.</text>
</comment>
<dbReference type="NCBIfam" id="TIGR00472">
    <property type="entry name" value="pheT_bact"/>
    <property type="match status" value="1"/>
</dbReference>
<reference evidence="20 21" key="1">
    <citation type="submission" date="2020-04" db="EMBL/GenBank/DDBJ databases">
        <title>Sequencing and Assembly of C. fimi.</title>
        <authorList>
            <person name="Ramsey A.R."/>
        </authorList>
    </citation>
    <scope>NUCLEOTIDE SEQUENCE [LARGE SCALE GENOMIC DNA]</scope>
    <source>
        <strain evidence="20 21">SB</strain>
    </source>
</reference>
<dbReference type="EC" id="6.1.1.20" evidence="15"/>
<evidence type="ECO:0000256" key="9">
    <source>
        <dbReference type="ARBA" id="ARBA00022840"/>
    </source>
</evidence>
<dbReference type="SUPFAM" id="SSF46955">
    <property type="entry name" value="Putative DNA-binding domain"/>
    <property type="match status" value="1"/>
</dbReference>
<keyword evidence="13 15" id="KW-0030">Aminoacyl-tRNA synthetase</keyword>
<dbReference type="SUPFAM" id="SSF55681">
    <property type="entry name" value="Class II aaRS and biotin synthetases"/>
    <property type="match status" value="1"/>
</dbReference>
<feature type="binding site" evidence="15">
    <location>
        <position position="487"/>
    </location>
    <ligand>
        <name>Mg(2+)</name>
        <dbReference type="ChEBI" id="CHEBI:18420"/>
        <note>shared with alpha subunit</note>
    </ligand>
</feature>
<evidence type="ECO:0000256" key="11">
    <source>
        <dbReference type="ARBA" id="ARBA00022884"/>
    </source>
</evidence>
<evidence type="ECO:0000256" key="1">
    <source>
        <dbReference type="ARBA" id="ARBA00004496"/>
    </source>
</evidence>
<evidence type="ECO:0000256" key="6">
    <source>
        <dbReference type="ARBA" id="ARBA00022598"/>
    </source>
</evidence>
<evidence type="ECO:0000259" key="17">
    <source>
        <dbReference type="PROSITE" id="PS50886"/>
    </source>
</evidence>
<dbReference type="Proteomes" id="UP000562124">
    <property type="component" value="Unassembled WGS sequence"/>
</dbReference>
<keyword evidence="5 16" id="KW-0820">tRNA-binding</keyword>
<dbReference type="GO" id="GO:0009328">
    <property type="term" value="C:phenylalanine-tRNA ligase complex"/>
    <property type="evidence" value="ECO:0007669"/>
    <property type="project" value="TreeGrafter"/>
</dbReference>
<evidence type="ECO:0000256" key="15">
    <source>
        <dbReference type="HAMAP-Rule" id="MF_00283"/>
    </source>
</evidence>
<feature type="binding site" evidence="15">
    <location>
        <position position="497"/>
    </location>
    <ligand>
        <name>Mg(2+)</name>
        <dbReference type="ChEBI" id="CHEBI:18420"/>
        <note>shared with alpha subunit</note>
    </ligand>
</feature>
<dbReference type="HAMAP" id="MF_00283">
    <property type="entry name" value="Phe_tRNA_synth_beta1"/>
    <property type="match status" value="1"/>
</dbReference>
<dbReference type="SMART" id="SM00873">
    <property type="entry name" value="B3_4"/>
    <property type="match status" value="1"/>
</dbReference>
<dbReference type="SMART" id="SM00896">
    <property type="entry name" value="FDX-ACB"/>
    <property type="match status" value="1"/>
</dbReference>
<proteinExistence type="inferred from homology"/>
<gene>
    <name evidence="15" type="primary">pheT</name>
    <name evidence="20" type="ORF">HIR71_10140</name>
</gene>
<dbReference type="InterPro" id="IPR005121">
    <property type="entry name" value="Fdx_antiC-bd"/>
</dbReference>
<evidence type="ECO:0000256" key="5">
    <source>
        <dbReference type="ARBA" id="ARBA00022555"/>
    </source>
</evidence>
<dbReference type="InterPro" id="IPR033714">
    <property type="entry name" value="tRNA_bind_bactPheRS"/>
</dbReference>
<comment type="subcellular location">
    <subcellularLocation>
        <location evidence="1 15">Cytoplasm</location>
    </subcellularLocation>
</comment>
<dbReference type="InterPro" id="IPR045864">
    <property type="entry name" value="aa-tRNA-synth_II/BPL/LPL"/>
</dbReference>
<evidence type="ECO:0000256" key="10">
    <source>
        <dbReference type="ARBA" id="ARBA00022842"/>
    </source>
</evidence>
<comment type="similarity">
    <text evidence="2 15">Belongs to the phenylalanyl-tRNA synthetase beta subunit family. Type 1 subfamily.</text>
</comment>
<dbReference type="InterPro" id="IPR041616">
    <property type="entry name" value="PheRS_beta_core"/>
</dbReference>
<keyword evidence="4 15" id="KW-0963">Cytoplasm</keyword>
<keyword evidence="12 15" id="KW-0648">Protein biosynthesis</keyword>
<dbReference type="SMART" id="SM00874">
    <property type="entry name" value="B5"/>
    <property type="match status" value="1"/>
</dbReference>
<dbReference type="GO" id="GO:0004826">
    <property type="term" value="F:phenylalanine-tRNA ligase activity"/>
    <property type="evidence" value="ECO:0007669"/>
    <property type="project" value="UniProtKB-UniRule"/>
</dbReference>
<dbReference type="InterPro" id="IPR020825">
    <property type="entry name" value="Phe-tRNA_synthase-like_B3/B4"/>
</dbReference>
<dbReference type="SUPFAM" id="SSF56037">
    <property type="entry name" value="PheT/TilS domain"/>
    <property type="match status" value="1"/>
</dbReference>
<dbReference type="CDD" id="cd00769">
    <property type="entry name" value="PheRS_beta_core"/>
    <property type="match status" value="1"/>
</dbReference>
<feature type="domain" description="FDX-ACB" evidence="18">
    <location>
        <begin position="762"/>
        <end position="855"/>
    </location>
</feature>
<feature type="binding site" evidence="15">
    <location>
        <position position="493"/>
    </location>
    <ligand>
        <name>Mg(2+)</name>
        <dbReference type="ChEBI" id="CHEBI:18420"/>
        <note>shared with alpha subunit</note>
    </ligand>
</feature>
<dbReference type="GO" id="GO:0006432">
    <property type="term" value="P:phenylalanyl-tRNA aminoacylation"/>
    <property type="evidence" value="ECO:0007669"/>
    <property type="project" value="UniProtKB-UniRule"/>
</dbReference>
<dbReference type="InterPro" id="IPR005147">
    <property type="entry name" value="tRNA_synthase_B5-dom"/>
</dbReference>
<feature type="binding site" evidence="15">
    <location>
        <position position="496"/>
    </location>
    <ligand>
        <name>Mg(2+)</name>
        <dbReference type="ChEBI" id="CHEBI:18420"/>
        <note>shared with alpha subunit</note>
    </ligand>
</feature>
<dbReference type="Gene3D" id="3.30.70.380">
    <property type="entry name" value="Ferrodoxin-fold anticodon-binding domain"/>
    <property type="match status" value="1"/>
</dbReference>
<evidence type="ECO:0000256" key="16">
    <source>
        <dbReference type="PROSITE-ProRule" id="PRU00209"/>
    </source>
</evidence>
<dbReference type="GO" id="GO:0000287">
    <property type="term" value="F:magnesium ion binding"/>
    <property type="evidence" value="ECO:0007669"/>
    <property type="project" value="UniProtKB-UniRule"/>
</dbReference>
<dbReference type="FunFam" id="3.30.70.380:FF:000001">
    <property type="entry name" value="Phenylalanine--tRNA ligase beta subunit"/>
    <property type="match status" value="1"/>
</dbReference>
<dbReference type="SUPFAM" id="SSF50249">
    <property type="entry name" value="Nucleic acid-binding proteins"/>
    <property type="match status" value="1"/>
</dbReference>
<dbReference type="InterPro" id="IPR004532">
    <property type="entry name" value="Phe-tRNA-ligase_IIc_bsu_bact"/>
</dbReference>
<dbReference type="InterPro" id="IPR005146">
    <property type="entry name" value="B3/B4_tRNA-bd"/>
</dbReference>
<dbReference type="Pfam" id="PF03483">
    <property type="entry name" value="B3_4"/>
    <property type="match status" value="1"/>
</dbReference>
<dbReference type="PANTHER" id="PTHR10947:SF0">
    <property type="entry name" value="PHENYLALANINE--TRNA LIGASE BETA SUBUNIT"/>
    <property type="match status" value="1"/>
</dbReference>
<dbReference type="RefSeq" id="WP_169324949.1">
    <property type="nucleotide sequence ID" value="NZ_JABCJJ010000014.1"/>
</dbReference>
<dbReference type="PROSITE" id="PS51483">
    <property type="entry name" value="B5"/>
    <property type="match status" value="1"/>
</dbReference>
<protein>
    <recommendedName>
        <fullName evidence="15">Phenylalanine--tRNA ligase beta subunit</fullName>
        <ecNumber evidence="15">6.1.1.20</ecNumber>
    </recommendedName>
    <alternativeName>
        <fullName evidence="15">Phenylalanyl-tRNA synthetase beta subunit</fullName>
        <shortName evidence="15">PheRS</shortName>
    </alternativeName>
</protein>
<dbReference type="Pfam" id="PF01588">
    <property type="entry name" value="tRNA_bind"/>
    <property type="match status" value="1"/>
</dbReference>
<organism evidence="20 21">
    <name type="scientific">Cellulomonas fimi</name>
    <dbReference type="NCBI Taxonomy" id="1708"/>
    <lineage>
        <taxon>Bacteria</taxon>
        <taxon>Bacillati</taxon>
        <taxon>Actinomycetota</taxon>
        <taxon>Actinomycetes</taxon>
        <taxon>Micrococcales</taxon>
        <taxon>Cellulomonadaceae</taxon>
        <taxon>Cellulomonas</taxon>
    </lineage>
</organism>
<name>A0A7Y0LZ44_CELFI</name>
<dbReference type="GO" id="GO:0005524">
    <property type="term" value="F:ATP binding"/>
    <property type="evidence" value="ECO:0007669"/>
    <property type="project" value="UniProtKB-UniRule"/>
</dbReference>
<feature type="domain" description="B5" evidence="19">
    <location>
        <begin position="428"/>
        <end position="509"/>
    </location>
</feature>
<dbReference type="AlphaFoldDB" id="A0A7Y0LZ44"/>
<comment type="cofactor">
    <cofactor evidence="15">
        <name>Mg(2+)</name>
        <dbReference type="ChEBI" id="CHEBI:18420"/>
    </cofactor>
    <text evidence="15">Binds 2 magnesium ions per tetramer.</text>
</comment>
<evidence type="ECO:0000256" key="2">
    <source>
        <dbReference type="ARBA" id="ARBA00008653"/>
    </source>
</evidence>
<evidence type="ECO:0000256" key="7">
    <source>
        <dbReference type="ARBA" id="ARBA00022723"/>
    </source>
</evidence>
<dbReference type="PROSITE" id="PS50886">
    <property type="entry name" value="TRBD"/>
    <property type="match status" value="1"/>
</dbReference>
<dbReference type="Pfam" id="PF03147">
    <property type="entry name" value="FDX-ACB"/>
    <property type="match status" value="1"/>
</dbReference>
<dbReference type="FunFam" id="3.50.40.10:FF:000001">
    <property type="entry name" value="Phenylalanine--tRNA ligase beta subunit"/>
    <property type="match status" value="1"/>
</dbReference>
<evidence type="ECO:0000256" key="3">
    <source>
        <dbReference type="ARBA" id="ARBA00011209"/>
    </source>
</evidence>
<keyword evidence="11 16" id="KW-0694">RNA-binding</keyword>
<dbReference type="Gene3D" id="3.50.40.10">
    <property type="entry name" value="Phenylalanyl-trna Synthetase, Chain B, domain 3"/>
    <property type="match status" value="1"/>
</dbReference>
<dbReference type="InterPro" id="IPR036690">
    <property type="entry name" value="Fdx_antiC-bd_sf"/>
</dbReference>
<evidence type="ECO:0000256" key="12">
    <source>
        <dbReference type="ARBA" id="ARBA00022917"/>
    </source>
</evidence>
<keyword evidence="10 15" id="KW-0460">Magnesium</keyword>
<dbReference type="Gene3D" id="3.30.930.10">
    <property type="entry name" value="Bira Bifunctional Protein, Domain 2"/>
    <property type="match status" value="1"/>
</dbReference>
<dbReference type="InterPro" id="IPR045060">
    <property type="entry name" value="Phe-tRNA-ligase_IIc_bsu"/>
</dbReference>
<evidence type="ECO:0000256" key="8">
    <source>
        <dbReference type="ARBA" id="ARBA00022741"/>
    </source>
</evidence>
<evidence type="ECO:0000259" key="19">
    <source>
        <dbReference type="PROSITE" id="PS51483"/>
    </source>
</evidence>
<evidence type="ECO:0000256" key="4">
    <source>
        <dbReference type="ARBA" id="ARBA00022490"/>
    </source>
</evidence>
<dbReference type="SUPFAM" id="SSF54991">
    <property type="entry name" value="Anticodon-binding domain of PheRS"/>
    <property type="match status" value="1"/>
</dbReference>
<keyword evidence="21" id="KW-1185">Reference proteome</keyword>
<dbReference type="PANTHER" id="PTHR10947">
    <property type="entry name" value="PHENYLALANYL-TRNA SYNTHETASE BETA CHAIN AND LEUCINE-RICH REPEAT-CONTAINING PROTEIN 47"/>
    <property type="match status" value="1"/>
</dbReference>
<dbReference type="PROSITE" id="PS51447">
    <property type="entry name" value="FDX_ACB"/>
    <property type="match status" value="1"/>
</dbReference>
<keyword evidence="8 15" id="KW-0547">Nucleotide-binding</keyword>
<keyword evidence="7 15" id="KW-0479">Metal-binding</keyword>
<evidence type="ECO:0000313" key="20">
    <source>
        <dbReference type="EMBL" id="NMR20571.1"/>
    </source>
</evidence>
<keyword evidence="6 15" id="KW-0436">Ligase</keyword>
<comment type="catalytic activity">
    <reaction evidence="14 15">
        <text>tRNA(Phe) + L-phenylalanine + ATP = L-phenylalanyl-tRNA(Phe) + AMP + diphosphate + H(+)</text>
        <dbReference type="Rhea" id="RHEA:19413"/>
        <dbReference type="Rhea" id="RHEA-COMP:9668"/>
        <dbReference type="Rhea" id="RHEA-COMP:9699"/>
        <dbReference type="ChEBI" id="CHEBI:15378"/>
        <dbReference type="ChEBI" id="CHEBI:30616"/>
        <dbReference type="ChEBI" id="CHEBI:33019"/>
        <dbReference type="ChEBI" id="CHEBI:58095"/>
        <dbReference type="ChEBI" id="CHEBI:78442"/>
        <dbReference type="ChEBI" id="CHEBI:78531"/>
        <dbReference type="ChEBI" id="CHEBI:456215"/>
        <dbReference type="EC" id="6.1.1.20"/>
    </reaction>
</comment>
<feature type="domain" description="TRNA-binding" evidence="17">
    <location>
        <begin position="46"/>
        <end position="167"/>
    </location>
</feature>
<sequence>MPRVPLPWLAEWVDLPAGATTSAEGAMQVAADLARVGLEDEELHGSDLTGPLVVGRVLTARPEPQRNGKTINWCTVDVGAFNTTDDDGAARVPRGIVCGAHNFGPGDHVVVALPGAVLPGPFPIAARKTYGHVSDGMICSARELGLGDDHAGIIVLEDSPEPGSDAIELLGLGERTLEVNVTPDRGYCFSVRGVAREYGHATGATFRDPAAAVDVPAATASGFGVELADAAPLRGTPGCDRFVARVVRGVAAAGPSPVWMQRRLTQAGMRPISLAVDVTNYVMLELGQPLHAYDLATLTGPIVVRRARAGETLVTLDDVERRLDPEDLLITDGADGTRVLGLAGVMGGASSEVTPSTTDVLVEGAHFDPVSIARTSRRHKLSSEASRRFERGVDPELAAVAVQRVVDLLVAHGGGVADAALTDVDQRADREPIVLPTDLPTRVVGVEYTPDVVRDVLETIGCAVSGTGDVVDGVPSLTVVPPSWRPDLATPIDLVEEVARLRGYDEIPSVLPEAPAGRGLTPAQRARRSVARTLAEAGFVEVLTYPFVSPRIHDAFGLAPDDPRRHAARLVNPLSDEHPELRTSLLATLVEAARTNVGRGLGDLAIFEIGMVTLPVPGAGPAGRPGVEARPGDEELDRLRAAVPPQPRRAAGLLAGNVEPAGWWGQGRRADHTDAIAAVQSVAGVVGVELAVAADPDHAPWHPGRCARVTLADGTLVGHAGELSPKAVAGLELPPRTVAFEIDLDVLLAAAPTEPRQGTPLSTFPVAKEDIALVVDADVPAGDVFAAVRDGAGELLEDLRLFDVFTGSQVGEGKKSLAFSLRLRAADRTLTADDAAAVREQAVAEAGRRVGAVLRGS</sequence>
<dbReference type="GO" id="GO:0000049">
    <property type="term" value="F:tRNA binding"/>
    <property type="evidence" value="ECO:0007669"/>
    <property type="project" value="UniProtKB-UniRule"/>
</dbReference>
<evidence type="ECO:0000256" key="13">
    <source>
        <dbReference type="ARBA" id="ARBA00023146"/>
    </source>
</evidence>
<dbReference type="EMBL" id="JABCJJ010000014">
    <property type="protein sequence ID" value="NMR20571.1"/>
    <property type="molecule type" value="Genomic_DNA"/>
</dbReference>
<dbReference type="Gene3D" id="3.30.56.10">
    <property type="match status" value="2"/>
</dbReference>
<dbReference type="Gene3D" id="2.40.50.140">
    <property type="entry name" value="Nucleic acid-binding proteins"/>
    <property type="match status" value="1"/>
</dbReference>